<proteinExistence type="inferred from homology"/>
<evidence type="ECO:0000313" key="6">
    <source>
        <dbReference type="Proteomes" id="UP000192569"/>
    </source>
</evidence>
<protein>
    <submittedName>
        <fullName evidence="5">NADH-FMN oxidoreductase RutF, flavin reductase (DIM6/NTAB) family</fullName>
    </submittedName>
</protein>
<dbReference type="GO" id="GO:0010181">
    <property type="term" value="F:FMN binding"/>
    <property type="evidence" value="ECO:0007669"/>
    <property type="project" value="InterPro"/>
</dbReference>
<gene>
    <name evidence="5" type="ORF">SAMN00808754_2827</name>
</gene>
<dbReference type="AlphaFoldDB" id="A0A1W1W0X4"/>
<dbReference type="InterPro" id="IPR052174">
    <property type="entry name" value="Flavoredoxin"/>
</dbReference>
<evidence type="ECO:0000259" key="4">
    <source>
        <dbReference type="SMART" id="SM00903"/>
    </source>
</evidence>
<sequence length="161" mass="17665">MRDASISEGLGRIVCPCALIGAKKGEIHDITTVAWVTQESSSPPQVTVALHSKRYVLELLRETGEFVLSLLAEDQEKIASFCGSHSGRDTDKIKALGLELEPSKAIHTPRLKDCLANLECKVTGEYESGDHVIVVGQVLAANIDPSRKPLLYYQHQITRWG</sequence>
<organism evidence="5 6">
    <name type="scientific">Thermanaeromonas toyohensis ToBE</name>
    <dbReference type="NCBI Taxonomy" id="698762"/>
    <lineage>
        <taxon>Bacteria</taxon>
        <taxon>Bacillati</taxon>
        <taxon>Bacillota</taxon>
        <taxon>Clostridia</taxon>
        <taxon>Neomoorellales</taxon>
        <taxon>Neomoorellaceae</taxon>
        <taxon>Thermanaeromonas</taxon>
    </lineage>
</organism>
<evidence type="ECO:0000313" key="5">
    <source>
        <dbReference type="EMBL" id="SMB99279.1"/>
    </source>
</evidence>
<dbReference type="EMBL" id="LT838272">
    <property type="protein sequence ID" value="SMB99279.1"/>
    <property type="molecule type" value="Genomic_DNA"/>
</dbReference>
<dbReference type="PANTHER" id="PTHR43567:SF1">
    <property type="entry name" value="FLAVOREDOXIN"/>
    <property type="match status" value="1"/>
</dbReference>
<dbReference type="SUPFAM" id="SSF50475">
    <property type="entry name" value="FMN-binding split barrel"/>
    <property type="match status" value="1"/>
</dbReference>
<accession>A0A1W1W0X4</accession>
<evidence type="ECO:0000256" key="3">
    <source>
        <dbReference type="ARBA" id="ARBA00038054"/>
    </source>
</evidence>
<comment type="similarity">
    <text evidence="3">Belongs to the flavoredoxin family.</text>
</comment>
<keyword evidence="2" id="KW-0285">Flavoprotein</keyword>
<dbReference type="Pfam" id="PF01613">
    <property type="entry name" value="Flavin_Reduct"/>
    <property type="match status" value="1"/>
</dbReference>
<comment type="cofactor">
    <cofactor evidence="1">
        <name>FMN</name>
        <dbReference type="ChEBI" id="CHEBI:58210"/>
    </cofactor>
</comment>
<dbReference type="OrthoDB" id="9791490at2"/>
<dbReference type="InterPro" id="IPR002563">
    <property type="entry name" value="Flavin_Rdtase-like_dom"/>
</dbReference>
<evidence type="ECO:0000256" key="1">
    <source>
        <dbReference type="ARBA" id="ARBA00001917"/>
    </source>
</evidence>
<dbReference type="PANTHER" id="PTHR43567">
    <property type="entry name" value="FLAVOREDOXIN-RELATED-RELATED"/>
    <property type="match status" value="1"/>
</dbReference>
<evidence type="ECO:0000256" key="2">
    <source>
        <dbReference type="ARBA" id="ARBA00022630"/>
    </source>
</evidence>
<name>A0A1W1W0X4_9FIRM</name>
<dbReference type="RefSeq" id="WP_084666519.1">
    <property type="nucleotide sequence ID" value="NZ_LT838272.1"/>
</dbReference>
<dbReference type="SMART" id="SM00903">
    <property type="entry name" value="Flavin_Reduct"/>
    <property type="match status" value="1"/>
</dbReference>
<dbReference type="InterPro" id="IPR012349">
    <property type="entry name" value="Split_barrel_FMN-bd"/>
</dbReference>
<dbReference type="STRING" id="698762.SAMN00808754_2827"/>
<dbReference type="Proteomes" id="UP000192569">
    <property type="component" value="Chromosome I"/>
</dbReference>
<feature type="domain" description="Flavin reductase like" evidence="4">
    <location>
        <begin position="10"/>
        <end position="159"/>
    </location>
</feature>
<dbReference type="GO" id="GO:0016646">
    <property type="term" value="F:oxidoreductase activity, acting on the CH-NH group of donors, NAD or NADP as acceptor"/>
    <property type="evidence" value="ECO:0007669"/>
    <property type="project" value="UniProtKB-ARBA"/>
</dbReference>
<reference evidence="5 6" key="1">
    <citation type="submission" date="2017-04" db="EMBL/GenBank/DDBJ databases">
        <authorList>
            <person name="Afonso C.L."/>
            <person name="Miller P.J."/>
            <person name="Scott M.A."/>
            <person name="Spackman E."/>
            <person name="Goraichik I."/>
            <person name="Dimitrov K.M."/>
            <person name="Suarez D.L."/>
            <person name="Swayne D.E."/>
        </authorList>
    </citation>
    <scope>NUCLEOTIDE SEQUENCE [LARGE SCALE GENOMIC DNA]</scope>
    <source>
        <strain evidence="5 6">ToBE</strain>
    </source>
</reference>
<keyword evidence="6" id="KW-1185">Reference proteome</keyword>
<dbReference type="Gene3D" id="2.30.110.10">
    <property type="entry name" value="Electron Transport, Fmn-binding Protein, Chain A"/>
    <property type="match status" value="1"/>
</dbReference>